<dbReference type="Proteomes" id="UP000013909">
    <property type="component" value="Unassembled WGS sequence"/>
</dbReference>
<dbReference type="Pfam" id="PF15418">
    <property type="entry name" value="DUF4625"/>
    <property type="match status" value="1"/>
</dbReference>
<dbReference type="PROSITE" id="PS51257">
    <property type="entry name" value="PROKAR_LIPOPROTEIN"/>
    <property type="match status" value="1"/>
</dbReference>
<comment type="caution">
    <text evidence="1">The sequence shown here is derived from an EMBL/GenBank/DDBJ whole genome shotgun (WGS) entry which is preliminary data.</text>
</comment>
<evidence type="ECO:0000313" key="2">
    <source>
        <dbReference type="Proteomes" id="UP000013909"/>
    </source>
</evidence>
<dbReference type="EMBL" id="AQHR01000085">
    <property type="protein sequence ID" value="EON76578.1"/>
    <property type="molecule type" value="Genomic_DNA"/>
</dbReference>
<organism evidence="1 2">
    <name type="scientific">Lunatimonas lonarensis</name>
    <dbReference type="NCBI Taxonomy" id="1232681"/>
    <lineage>
        <taxon>Bacteria</taxon>
        <taxon>Pseudomonadati</taxon>
        <taxon>Bacteroidota</taxon>
        <taxon>Cytophagia</taxon>
        <taxon>Cytophagales</taxon>
        <taxon>Cyclobacteriaceae</taxon>
    </lineage>
</organism>
<dbReference type="InterPro" id="IPR027829">
    <property type="entry name" value="DUF4625"/>
</dbReference>
<name>R7ZR96_9BACT</name>
<proteinExistence type="predicted"/>
<reference evidence="1 2" key="1">
    <citation type="submission" date="2013-02" db="EMBL/GenBank/DDBJ databases">
        <title>A novel strain isolated from Lonar lake, Maharashtra, India.</title>
        <authorList>
            <person name="Singh A."/>
        </authorList>
    </citation>
    <scope>NUCLEOTIDE SEQUENCE [LARGE SCALE GENOMIC DNA]</scope>
    <source>
        <strain evidence="1 2">AK24</strain>
    </source>
</reference>
<evidence type="ECO:0008006" key="3">
    <source>
        <dbReference type="Google" id="ProtNLM"/>
    </source>
</evidence>
<gene>
    <name evidence="1" type="ORF">ADIS_3028</name>
</gene>
<protein>
    <recommendedName>
        <fullName evidence="3">DUF4625 domain-containing protein</fullName>
    </recommendedName>
</protein>
<dbReference type="AlphaFoldDB" id="R7ZR96"/>
<dbReference type="STRING" id="1232681.ADIS_3028"/>
<evidence type="ECO:0000313" key="1">
    <source>
        <dbReference type="EMBL" id="EON76578.1"/>
    </source>
</evidence>
<accession>R7ZR96</accession>
<sequence length="312" mass="34776">MRYLMLGLAIGFFSCETDDDQLRDMEAPVIGAADGRDAIRPGHGEIRAATTDHMHVRFSVEDPSGIAQVRVDIHNGFDGHTHGRIQTDFELLNVNDIYSPDASNPSFRFPQGATRLNVDGTGTDIYWGGNNSRVSGNVLAGPYHFTIQAIDIHGNQTSYGDGSNYLATFYIRTPYAPEVSVTNLHDGEIEGEAGEALEVEGFIRKTSHTLSTDLKFVWIRLMEEEDEHDHEHHAHARRLSGEFYERMWGSSTWRQGLNGPELPSNTEINLAELLSGQNEIIVPAGEDHLDLVIWVEDVAGNVSRYVYEVHVD</sequence>
<keyword evidence="2" id="KW-1185">Reference proteome</keyword>